<gene>
    <name evidence="3" type="ORF">M123_2285</name>
</gene>
<feature type="region of interest" description="Disordered" evidence="1">
    <location>
        <begin position="38"/>
        <end position="67"/>
    </location>
</feature>
<evidence type="ECO:0000313" key="4">
    <source>
        <dbReference type="Proteomes" id="UP000020938"/>
    </source>
</evidence>
<proteinExistence type="predicted"/>
<reference evidence="3 4" key="1">
    <citation type="submission" date="2014-02" db="EMBL/GenBank/DDBJ databases">
        <authorList>
            <person name="Sears C."/>
            <person name="Carroll K."/>
            <person name="Sack B.R."/>
            <person name="Qadri F."/>
            <person name="Myers L.L."/>
            <person name="Chung G.-T."/>
            <person name="Escheverria P."/>
            <person name="Fraser C.M."/>
            <person name="Sadzewicz L."/>
            <person name="Shefchek K.A."/>
            <person name="Tallon L."/>
            <person name="Das S.P."/>
            <person name="Daugherty S."/>
            <person name="Mongodin E.F."/>
        </authorList>
    </citation>
    <scope>NUCLEOTIDE SEQUENCE [LARGE SCALE GENOMIC DNA]</scope>
    <source>
        <strain evidence="3 4">3976T8</strain>
    </source>
</reference>
<dbReference type="PROSITE" id="PS51257">
    <property type="entry name" value="PROKAR_LIPOPROTEIN"/>
    <property type="match status" value="1"/>
</dbReference>
<dbReference type="AlphaFoldDB" id="A0A016AP85"/>
<evidence type="ECO:0000256" key="2">
    <source>
        <dbReference type="SAM" id="Phobius"/>
    </source>
</evidence>
<evidence type="ECO:0000256" key="1">
    <source>
        <dbReference type="SAM" id="MobiDB-lite"/>
    </source>
</evidence>
<keyword evidence="2" id="KW-0472">Membrane</keyword>
<organism evidence="3 4">
    <name type="scientific">Bacteroides fragilis str. 3976T8</name>
    <dbReference type="NCBI Taxonomy" id="1339314"/>
    <lineage>
        <taxon>Bacteria</taxon>
        <taxon>Pseudomonadati</taxon>
        <taxon>Bacteroidota</taxon>
        <taxon>Bacteroidia</taxon>
        <taxon>Bacteroidales</taxon>
        <taxon>Bacteroidaceae</taxon>
        <taxon>Bacteroides</taxon>
    </lineage>
</organism>
<dbReference type="PATRIC" id="fig|1339314.3.peg.2491"/>
<protein>
    <recommendedName>
        <fullName evidence="5">Transmembrane protein</fullName>
    </recommendedName>
</protein>
<evidence type="ECO:0000313" key="3">
    <source>
        <dbReference type="EMBL" id="EXZ73200.1"/>
    </source>
</evidence>
<keyword evidence="2" id="KW-1133">Transmembrane helix</keyword>
<dbReference type="EMBL" id="JGDS01000051">
    <property type="protein sequence ID" value="EXZ73200.1"/>
    <property type="molecule type" value="Genomic_DNA"/>
</dbReference>
<dbReference type="RefSeq" id="WP_032598290.1">
    <property type="nucleotide sequence ID" value="NZ_JGDS01000051.1"/>
</dbReference>
<sequence length="67" mass="8315">MEIYNTRWFAVLWFLIWIVTIALVVTGCRLYYRYKDAKERMKRKEEEESEQKKSELEEINNPIKQQK</sequence>
<name>A0A016AP85_BACFG</name>
<feature type="transmembrane region" description="Helical" evidence="2">
    <location>
        <begin position="12"/>
        <end position="32"/>
    </location>
</feature>
<comment type="caution">
    <text evidence="3">The sequence shown here is derived from an EMBL/GenBank/DDBJ whole genome shotgun (WGS) entry which is preliminary data.</text>
</comment>
<dbReference type="Proteomes" id="UP000020938">
    <property type="component" value="Unassembled WGS sequence"/>
</dbReference>
<feature type="compositionally biased region" description="Basic and acidic residues" evidence="1">
    <location>
        <begin position="38"/>
        <end position="56"/>
    </location>
</feature>
<evidence type="ECO:0008006" key="5">
    <source>
        <dbReference type="Google" id="ProtNLM"/>
    </source>
</evidence>
<keyword evidence="2" id="KW-0812">Transmembrane</keyword>
<accession>A0A016AP85</accession>